<dbReference type="Gene3D" id="1.25.40.10">
    <property type="entry name" value="Tetratricopeptide repeat domain"/>
    <property type="match status" value="2"/>
</dbReference>
<reference evidence="12" key="1">
    <citation type="submission" date="2023-03" db="EMBL/GenBank/DDBJ databases">
        <title>Chitinimonas shenzhenensis gen. nov., sp. nov., a novel member of family Burkholderiaceae isolated from activated sludge collected in Shen Zhen, China.</title>
        <authorList>
            <person name="Wang X."/>
        </authorList>
    </citation>
    <scope>NUCLEOTIDE SEQUENCE</scope>
    <source>
        <strain evidence="12">DQS-5</strain>
    </source>
</reference>
<dbReference type="InterPro" id="IPR011990">
    <property type="entry name" value="TPR-like_helical_dom_sf"/>
</dbReference>
<evidence type="ECO:0000256" key="5">
    <source>
        <dbReference type="ARBA" id="ARBA00022519"/>
    </source>
</evidence>
<proteinExistence type="predicted"/>
<keyword evidence="5" id="KW-0997">Cell inner membrane</keyword>
<name>A0ABT7DVK4_9NEIS</name>
<feature type="domain" description="HemY N-terminal" evidence="11">
    <location>
        <begin position="26"/>
        <end position="133"/>
    </location>
</feature>
<comment type="function">
    <text evidence="1">Involved in a late step of protoheme IX synthesis.</text>
</comment>
<dbReference type="NCBIfam" id="TIGR00540">
    <property type="entry name" value="TPR_hemY_coli"/>
    <property type="match status" value="1"/>
</dbReference>
<dbReference type="Proteomes" id="UP001172778">
    <property type="component" value="Unassembled WGS sequence"/>
</dbReference>
<dbReference type="RefSeq" id="WP_284100398.1">
    <property type="nucleotide sequence ID" value="NZ_JARRAF010000007.1"/>
</dbReference>
<evidence type="ECO:0000313" key="13">
    <source>
        <dbReference type="Proteomes" id="UP001172778"/>
    </source>
</evidence>
<evidence type="ECO:0000256" key="4">
    <source>
        <dbReference type="ARBA" id="ARBA00022475"/>
    </source>
</evidence>
<gene>
    <name evidence="12" type="ORF">PZA18_08560</name>
</gene>
<comment type="subcellular location">
    <subcellularLocation>
        <location evidence="2">Cell inner membrane</location>
        <topology evidence="2">Multi-pass membrane protein</topology>
    </subcellularLocation>
</comment>
<dbReference type="InterPro" id="IPR019734">
    <property type="entry name" value="TPR_rpt"/>
</dbReference>
<evidence type="ECO:0000256" key="3">
    <source>
        <dbReference type="ARBA" id="ARBA00004744"/>
    </source>
</evidence>
<evidence type="ECO:0000256" key="9">
    <source>
        <dbReference type="ARBA" id="ARBA00023244"/>
    </source>
</evidence>
<evidence type="ECO:0000256" key="2">
    <source>
        <dbReference type="ARBA" id="ARBA00004429"/>
    </source>
</evidence>
<dbReference type="InterPro" id="IPR005254">
    <property type="entry name" value="Heme_biosyn_assoc_TPR_pro"/>
</dbReference>
<evidence type="ECO:0000259" key="11">
    <source>
        <dbReference type="Pfam" id="PF07219"/>
    </source>
</evidence>
<evidence type="ECO:0000313" key="12">
    <source>
        <dbReference type="EMBL" id="MDK2124096.1"/>
    </source>
</evidence>
<comment type="caution">
    <text evidence="12">The sequence shown here is derived from an EMBL/GenBank/DDBJ whole genome shotgun (WGS) entry which is preliminary data.</text>
</comment>
<accession>A0ABT7DVK4</accession>
<dbReference type="Pfam" id="PF13176">
    <property type="entry name" value="TPR_7"/>
    <property type="match status" value="2"/>
</dbReference>
<dbReference type="EMBL" id="JARRAF010000007">
    <property type="protein sequence ID" value="MDK2124096.1"/>
    <property type="molecule type" value="Genomic_DNA"/>
</dbReference>
<evidence type="ECO:0000256" key="10">
    <source>
        <dbReference type="SAM" id="Phobius"/>
    </source>
</evidence>
<comment type="pathway">
    <text evidence="3">Porphyrin-containing compound metabolism; protoheme biosynthesis.</text>
</comment>
<evidence type="ECO:0000256" key="6">
    <source>
        <dbReference type="ARBA" id="ARBA00022692"/>
    </source>
</evidence>
<evidence type="ECO:0000256" key="7">
    <source>
        <dbReference type="ARBA" id="ARBA00022989"/>
    </source>
</evidence>
<keyword evidence="9" id="KW-0627">Porphyrin biosynthesis</keyword>
<keyword evidence="13" id="KW-1185">Reference proteome</keyword>
<evidence type="ECO:0000256" key="8">
    <source>
        <dbReference type="ARBA" id="ARBA00023136"/>
    </source>
</evidence>
<evidence type="ECO:0000256" key="1">
    <source>
        <dbReference type="ARBA" id="ARBA00002962"/>
    </source>
</evidence>
<keyword evidence="4" id="KW-1003">Cell membrane</keyword>
<dbReference type="InterPro" id="IPR010817">
    <property type="entry name" value="HemY_N"/>
</dbReference>
<dbReference type="SMART" id="SM00028">
    <property type="entry name" value="TPR"/>
    <property type="match status" value="5"/>
</dbReference>
<dbReference type="SUPFAM" id="SSF48452">
    <property type="entry name" value="TPR-like"/>
    <property type="match status" value="1"/>
</dbReference>
<feature type="transmembrane region" description="Helical" evidence="10">
    <location>
        <begin position="44"/>
        <end position="67"/>
    </location>
</feature>
<keyword evidence="6 10" id="KW-0812">Transmembrane</keyword>
<organism evidence="12 13">
    <name type="scientific">Parachitinimonas caeni</name>
    <dbReference type="NCBI Taxonomy" id="3031301"/>
    <lineage>
        <taxon>Bacteria</taxon>
        <taxon>Pseudomonadati</taxon>
        <taxon>Pseudomonadota</taxon>
        <taxon>Betaproteobacteria</taxon>
        <taxon>Neisseriales</taxon>
        <taxon>Chitinibacteraceae</taxon>
        <taxon>Parachitinimonas</taxon>
    </lineage>
</organism>
<sequence length="400" mass="45095">MRILIWAIALFAIAVGLAQFAQINTGYALLFVPPYRVELSLNTFVLLILAVIGLGYGALRLVDWVLLLPNTVRRYRGERRIKEARALQQDALLAWFEGRYIRAEKSAQKARELETEPRAQLVNSLIGAKAAHAYRNFETRDRYLEEARSASKDNSLALAMIEAELLYEQRRSQDALAAVERALAISPRLTAALRLELRIRQQLNQPERVLELVSQLERSDALDTEQSSRIRIYARIAQIERGQMSPSELKDWWSKIDEKERVDPRLASTAGRCFAEIGEGKIALEIVAEAIQANPDSGLIELYGRLANLGGREIDTLAQLQQAESWLKTRPDDHVLLLALGRLCRARGLWGKAQNYLEASIAVQPSVVAHAELAQLLEHIGQPDQADRHFRRSLALALDR</sequence>
<keyword evidence="8 10" id="KW-0472">Membrane</keyword>
<keyword evidence="7 10" id="KW-1133">Transmembrane helix</keyword>
<protein>
    <submittedName>
        <fullName evidence="12">Heme biosynthesis HemY N-terminal domain-containing protein</fullName>
    </submittedName>
</protein>
<dbReference type="Pfam" id="PF07219">
    <property type="entry name" value="HemY_N"/>
    <property type="match status" value="1"/>
</dbReference>